<dbReference type="STRING" id="572478.Vdis_0629"/>
<dbReference type="SUPFAM" id="SSF46785">
    <property type="entry name" value="Winged helix' DNA-binding domain"/>
    <property type="match status" value="1"/>
</dbReference>
<dbReference type="eggNOG" id="arCOG01434">
    <property type="taxonomic scope" value="Archaea"/>
</dbReference>
<evidence type="ECO:0000259" key="1">
    <source>
        <dbReference type="Pfam" id="PF00291"/>
    </source>
</evidence>
<dbReference type="Gene3D" id="3.40.50.1100">
    <property type="match status" value="3"/>
</dbReference>
<gene>
    <name evidence="2" type="ordered locus">Vdis_0629</name>
</gene>
<keyword evidence="3" id="KW-1185">Reference proteome</keyword>
<accession>E1QV98</accession>
<dbReference type="OrthoDB" id="6371at2157"/>
<dbReference type="EMBL" id="CP002100">
    <property type="protein sequence ID" value="ADN50025.1"/>
    <property type="molecule type" value="Genomic_DNA"/>
</dbReference>
<dbReference type="InterPro" id="IPR001926">
    <property type="entry name" value="TrpB-like_PALP"/>
</dbReference>
<proteinExistence type="predicted"/>
<feature type="domain" description="Tryptophan synthase beta chain-like PALP" evidence="1">
    <location>
        <begin position="64"/>
        <end position="295"/>
    </location>
</feature>
<evidence type="ECO:0000313" key="2">
    <source>
        <dbReference type="EMBL" id="ADN50025.1"/>
    </source>
</evidence>
<reference evidence="2 3" key="1">
    <citation type="journal article" date="2010" name="Stand. Genomic Sci.">
        <title>Complete genome sequence of Vulcanisaeta distributa type strain (IC-017).</title>
        <authorList>
            <person name="Mavromatis K."/>
            <person name="Sikorski J."/>
            <person name="Pabst E."/>
            <person name="Teshima H."/>
            <person name="Lapidus A."/>
            <person name="Lucas S."/>
            <person name="Nolan M."/>
            <person name="Glavina Del Rio T."/>
            <person name="Cheng J.F."/>
            <person name="Bruce D."/>
            <person name="Goodwin L."/>
            <person name="Pitluck S."/>
            <person name="Liolios K."/>
            <person name="Ivanova N."/>
            <person name="Mikhailova N."/>
            <person name="Pati A."/>
            <person name="Chen A."/>
            <person name="Palaniappan K."/>
            <person name="Land M."/>
            <person name="Hauser L."/>
            <person name="Chang Y.J."/>
            <person name="Jeffries C.D."/>
            <person name="Rohde M."/>
            <person name="Spring S."/>
            <person name="Goker M."/>
            <person name="Wirth R."/>
            <person name="Woyke T."/>
            <person name="Bristow J."/>
            <person name="Eisen J.A."/>
            <person name="Markowitz V."/>
            <person name="Hugenholtz P."/>
            <person name="Klenk H.P."/>
            <person name="Kyrpides N.C."/>
        </authorList>
    </citation>
    <scope>NUCLEOTIDE SEQUENCE [LARGE SCALE GENOMIC DNA]</scope>
    <source>
        <strain evidence="3">DSM 14429 / JCM 11212 / NBRC 100878 / IC-017</strain>
    </source>
</reference>
<protein>
    <submittedName>
        <fullName evidence="2">Pyridoxal-5'-phosphate-dependent protein beta subunit</fullName>
    </submittedName>
</protein>
<dbReference type="AlphaFoldDB" id="E1QV98"/>
<sequence length="380" mass="41689">MRVNVRFRCLRCGYVGLGNGPSCPRCGFPLIAEPRGVLRIDREKPSILRYASALNYGDRVVTLGEGFTRIRRVNGVLIKDESRNPTGSFMDRGSSVLISNAVGEIRVLFEEDFTLSIATYANAAGVSAKVYVNPDRVGAYAELLRLSTMGNVTIEFGGGHGINTFYGEPIFLDGVKTIAYELYEQVGEVEGVVLPMERGYLALAVYEGFRELREWGFIGDLPRLILVKHRAAQMTEISDWLVRAAGARVVDVSDEETIRSMIELARSGMYVKPVSAMAYAAASTLGGDYVVVITGTGIKEYRVGRELGGLTKLQEAILGVLEGSRPLTAYEVWERLGGVATIQGVYKALGSLVRRGLVSLGYEVRGNKKVRVYRSLSNYK</sequence>
<organism evidence="2 3">
    <name type="scientific">Vulcanisaeta distributa (strain DSM 14429 / JCM 11212 / NBRC 100878 / IC-017)</name>
    <dbReference type="NCBI Taxonomy" id="572478"/>
    <lineage>
        <taxon>Archaea</taxon>
        <taxon>Thermoproteota</taxon>
        <taxon>Thermoprotei</taxon>
        <taxon>Thermoproteales</taxon>
        <taxon>Thermoproteaceae</taxon>
        <taxon>Vulcanisaeta</taxon>
    </lineage>
</organism>
<evidence type="ECO:0000313" key="3">
    <source>
        <dbReference type="Proteomes" id="UP000006681"/>
    </source>
</evidence>
<dbReference type="SUPFAM" id="SSF53686">
    <property type="entry name" value="Tryptophan synthase beta subunit-like PLP-dependent enzymes"/>
    <property type="match status" value="1"/>
</dbReference>
<dbReference type="eggNOG" id="arCOG00001">
    <property type="taxonomic scope" value="Archaea"/>
</dbReference>
<dbReference type="InterPro" id="IPR036052">
    <property type="entry name" value="TrpB-like_PALP_sf"/>
</dbReference>
<dbReference type="KEGG" id="vdi:Vdis_0629"/>
<dbReference type="Proteomes" id="UP000006681">
    <property type="component" value="Chromosome"/>
</dbReference>
<reference evidence="3" key="2">
    <citation type="journal article" date="2010" name="Stand. Genomic Sci.">
        <title>Complete genome sequence of Vulcanisaeta distributa type strain (IC-017T).</title>
        <authorList>
            <person name="Mavromatis K."/>
            <person name="Sikorski J."/>
            <person name="Pabst E."/>
            <person name="Teshima H."/>
            <person name="Lapidus A."/>
            <person name="Lucas S."/>
            <person name="Nolan M."/>
            <person name="Glavina Del Rio T."/>
            <person name="Cheng J."/>
            <person name="Bruce D."/>
            <person name="Goodwin L."/>
            <person name="Pitluck S."/>
            <person name="Liolios K."/>
            <person name="Ivanova N."/>
            <person name="Mikhailova N."/>
            <person name="Pati A."/>
            <person name="Chen A."/>
            <person name="Palaniappan K."/>
            <person name="Land M."/>
            <person name="Hauser L."/>
            <person name="Chang Y."/>
            <person name="Jeffries C."/>
            <person name="Rohde M."/>
            <person name="Spring S."/>
            <person name="Goker M."/>
            <person name="Wirth R."/>
            <person name="Woyke T."/>
            <person name="Bristow J."/>
            <person name="Eisen J."/>
            <person name="Markowitz V."/>
            <person name="Hugenholtz P."/>
            <person name="Klenk H."/>
            <person name="Kyrpides N."/>
        </authorList>
    </citation>
    <scope>NUCLEOTIDE SEQUENCE [LARGE SCALE GENOMIC DNA]</scope>
    <source>
        <strain evidence="3">DSM 14429 / JCM 11212 / NBRC 100878 / IC-017</strain>
    </source>
</reference>
<dbReference type="HOGENOM" id="CLU_028142_4_0_2"/>
<dbReference type="InterPro" id="IPR036390">
    <property type="entry name" value="WH_DNA-bd_sf"/>
</dbReference>
<name>E1QV98_VULDI</name>
<dbReference type="Pfam" id="PF00291">
    <property type="entry name" value="PALP"/>
    <property type="match status" value="1"/>
</dbReference>